<dbReference type="AlphaFoldDB" id="A0A397IGA7"/>
<sequence>MREVIKAEKIDLENQRYLIDELKKELESKKNLIKLQGAQHRLHNTSWYKDVKELEDIVNRNQKRRYISQDNGIFLLEVHMYDEKPEIVIPQRIQKIKEFNN</sequence>
<evidence type="ECO:0000256" key="1">
    <source>
        <dbReference type="SAM" id="Coils"/>
    </source>
</evidence>
<dbReference type="OrthoDB" id="2354864at2759"/>
<comment type="caution">
    <text evidence="2">The sequence shown here is derived from an EMBL/GenBank/DDBJ whole genome shotgun (WGS) entry which is preliminary data.</text>
</comment>
<feature type="coiled-coil region" evidence="1">
    <location>
        <begin position="5"/>
        <end position="39"/>
    </location>
</feature>
<accession>A0A397IGA7</accession>
<keyword evidence="3" id="KW-1185">Reference proteome</keyword>
<keyword evidence="1" id="KW-0175">Coiled coil</keyword>
<dbReference type="Proteomes" id="UP000266861">
    <property type="component" value="Unassembled WGS sequence"/>
</dbReference>
<name>A0A397IGA7_9GLOM</name>
<protein>
    <submittedName>
        <fullName evidence="2">Uncharacterized protein</fullName>
    </submittedName>
</protein>
<dbReference type="EMBL" id="PQFF01000204">
    <property type="protein sequence ID" value="RHZ74825.1"/>
    <property type="molecule type" value="Genomic_DNA"/>
</dbReference>
<organism evidence="2 3">
    <name type="scientific">Diversispora epigaea</name>
    <dbReference type="NCBI Taxonomy" id="1348612"/>
    <lineage>
        <taxon>Eukaryota</taxon>
        <taxon>Fungi</taxon>
        <taxon>Fungi incertae sedis</taxon>
        <taxon>Mucoromycota</taxon>
        <taxon>Glomeromycotina</taxon>
        <taxon>Glomeromycetes</taxon>
        <taxon>Diversisporales</taxon>
        <taxon>Diversisporaceae</taxon>
        <taxon>Diversispora</taxon>
    </lineage>
</organism>
<gene>
    <name evidence="2" type="ORF">Glove_219g17</name>
</gene>
<proteinExistence type="predicted"/>
<reference evidence="2 3" key="1">
    <citation type="submission" date="2018-08" db="EMBL/GenBank/DDBJ databases">
        <title>Genome and evolution of the arbuscular mycorrhizal fungus Diversispora epigaea (formerly Glomus versiforme) and its bacterial endosymbionts.</title>
        <authorList>
            <person name="Sun X."/>
            <person name="Fei Z."/>
            <person name="Harrison M."/>
        </authorList>
    </citation>
    <scope>NUCLEOTIDE SEQUENCE [LARGE SCALE GENOMIC DNA]</scope>
    <source>
        <strain evidence="2 3">IT104</strain>
    </source>
</reference>
<evidence type="ECO:0000313" key="2">
    <source>
        <dbReference type="EMBL" id="RHZ74825.1"/>
    </source>
</evidence>
<evidence type="ECO:0000313" key="3">
    <source>
        <dbReference type="Proteomes" id="UP000266861"/>
    </source>
</evidence>